<name>A0A5T2NJ84_SALER</name>
<accession>A0A5T2NJ84</accession>
<feature type="non-terminal residue" evidence="1">
    <location>
        <position position="1"/>
    </location>
</feature>
<sequence length="28" mass="3250">VPNTNIFVQCLNQLDIAEPKCISIKERY</sequence>
<comment type="caution">
    <text evidence="1">The sequence shown here is derived from an EMBL/GenBank/DDBJ whole genome shotgun (WGS) entry which is preliminary data.</text>
</comment>
<dbReference type="EMBL" id="AACVDH010000001">
    <property type="protein sequence ID" value="EAM5056382.1"/>
    <property type="molecule type" value="Genomic_DNA"/>
</dbReference>
<proteinExistence type="predicted"/>
<reference evidence="1" key="1">
    <citation type="submission" date="2018-11" db="EMBL/GenBank/DDBJ databases">
        <authorList>
            <consortium name="GenomeTrakr network: Whole genome sequencing for foodborne pathogen traceback"/>
        </authorList>
    </citation>
    <scope>NUCLEOTIDE SEQUENCE</scope>
    <source>
        <strain evidence="1">G12A</strain>
    </source>
</reference>
<gene>
    <name evidence="1" type="ORF">EIP61_00700</name>
</gene>
<evidence type="ECO:0000313" key="1">
    <source>
        <dbReference type="EMBL" id="EAM5056382.1"/>
    </source>
</evidence>
<protein>
    <submittedName>
        <fullName evidence="1">Response regulator</fullName>
    </submittedName>
</protein>
<dbReference type="AlphaFoldDB" id="A0A5T2NJ84"/>
<organism evidence="1">
    <name type="scientific">Salmonella enterica</name>
    <name type="common">Salmonella choleraesuis</name>
    <dbReference type="NCBI Taxonomy" id="28901"/>
    <lineage>
        <taxon>Bacteria</taxon>
        <taxon>Pseudomonadati</taxon>
        <taxon>Pseudomonadota</taxon>
        <taxon>Gammaproteobacteria</taxon>
        <taxon>Enterobacterales</taxon>
        <taxon>Enterobacteriaceae</taxon>
        <taxon>Salmonella</taxon>
    </lineage>
</organism>